<sequence length="148" mass="15490">MGFAGHLADLSIAVEHEKIEALTRAAVVVETAAKGLIGHDENPAVGPYPAWAPLAPDTIKEKTALGYVGRISAYDTEYRTGELEQSIHKSINAAGAVVGSASEVALVQEEGDPAHNLPPRSIFGAAGFKSSQKVAEIIGATVVDIFKR</sequence>
<evidence type="ECO:0000313" key="1">
    <source>
        <dbReference type="EMBL" id="GAN79773.1"/>
    </source>
</evidence>
<accession>A0A0D6PEZ3</accession>
<keyword evidence="2" id="KW-1185">Reference proteome</keyword>
<protein>
    <submittedName>
        <fullName evidence="1">Bacteriophage related protein</fullName>
    </submittedName>
</protein>
<dbReference type="AlphaFoldDB" id="A0A0D6PEZ3"/>
<evidence type="ECO:0000313" key="2">
    <source>
        <dbReference type="Proteomes" id="UP000032668"/>
    </source>
</evidence>
<organism evidence="1 2">
    <name type="scientific">Acidocella aminolytica 101 = DSM 11237</name>
    <dbReference type="NCBI Taxonomy" id="1120923"/>
    <lineage>
        <taxon>Bacteria</taxon>
        <taxon>Pseudomonadati</taxon>
        <taxon>Pseudomonadota</taxon>
        <taxon>Alphaproteobacteria</taxon>
        <taxon>Acetobacterales</taxon>
        <taxon>Acidocellaceae</taxon>
        <taxon>Acidocella</taxon>
    </lineage>
</organism>
<reference evidence="1 2" key="1">
    <citation type="submission" date="2012-11" db="EMBL/GenBank/DDBJ databases">
        <title>Whole genome sequence of Acidocella aminolytica 101 = DSM 11237.</title>
        <authorList>
            <person name="Azuma Y."/>
            <person name="Higashiura N."/>
            <person name="Hirakawa H."/>
            <person name="Matsushita K."/>
        </authorList>
    </citation>
    <scope>NUCLEOTIDE SEQUENCE [LARGE SCALE GENOMIC DNA]</scope>
    <source>
        <strain evidence="2">101 / DSM 11237</strain>
    </source>
</reference>
<proteinExistence type="predicted"/>
<dbReference type="EMBL" id="BANC01000030">
    <property type="protein sequence ID" value="GAN79773.1"/>
    <property type="molecule type" value="Genomic_DNA"/>
</dbReference>
<dbReference type="STRING" id="1120923.SAMN02746095_02959"/>
<name>A0A0D6PEZ3_9PROT</name>
<comment type="caution">
    <text evidence="1">The sequence shown here is derived from an EMBL/GenBank/DDBJ whole genome shotgun (WGS) entry which is preliminary data.</text>
</comment>
<dbReference type="Proteomes" id="UP000032668">
    <property type="component" value="Unassembled WGS sequence"/>
</dbReference>
<gene>
    <name evidence="1" type="ORF">Aam_030_006</name>
</gene>